<keyword evidence="3" id="KW-1185">Reference proteome</keyword>
<protein>
    <submittedName>
        <fullName evidence="2">Uncharacterized protein</fullName>
    </submittedName>
</protein>
<name>A0A3R5U8V9_9CLOT</name>
<evidence type="ECO:0000256" key="1">
    <source>
        <dbReference type="SAM" id="Phobius"/>
    </source>
</evidence>
<evidence type="ECO:0000313" key="2">
    <source>
        <dbReference type="EMBL" id="QAA35099.1"/>
    </source>
</evidence>
<dbReference type="AlphaFoldDB" id="A0A3R5U8V9"/>
<dbReference type="KEGG" id="cmah:C1I91_27575"/>
<organism evidence="2 3">
    <name type="scientific">Clostridium manihotivorum</name>
    <dbReference type="NCBI Taxonomy" id="2320868"/>
    <lineage>
        <taxon>Bacteria</taxon>
        <taxon>Bacillati</taxon>
        <taxon>Bacillota</taxon>
        <taxon>Clostridia</taxon>
        <taxon>Eubacteriales</taxon>
        <taxon>Clostridiaceae</taxon>
        <taxon>Clostridium</taxon>
    </lineage>
</organism>
<reference evidence="2 3" key="1">
    <citation type="submission" date="2018-01" db="EMBL/GenBank/DDBJ databases">
        <title>Genome Sequencing and Assembly of Anaerobacter polyendosporus strain CT4.</title>
        <authorList>
            <person name="Tachaapaikoon C."/>
            <person name="Sutheeworapong S."/>
            <person name="Jenjaroenpun P."/>
            <person name="Wongsurawat T."/>
            <person name="Nookeaw I."/>
            <person name="Cheawchanlertfa P."/>
            <person name="Kosugi A."/>
            <person name="Cheevadhanarak S."/>
            <person name="Ratanakhanokchai K."/>
        </authorList>
    </citation>
    <scope>NUCLEOTIDE SEQUENCE [LARGE SCALE GENOMIC DNA]</scope>
    <source>
        <strain evidence="2 3">CT4</strain>
    </source>
</reference>
<feature type="transmembrane region" description="Helical" evidence="1">
    <location>
        <begin position="83"/>
        <end position="104"/>
    </location>
</feature>
<dbReference type="RefSeq" id="WP_128215793.1">
    <property type="nucleotide sequence ID" value="NZ_CP025746.1"/>
</dbReference>
<keyword evidence="1" id="KW-0472">Membrane</keyword>
<dbReference type="Proteomes" id="UP000286268">
    <property type="component" value="Chromosome"/>
</dbReference>
<dbReference type="OrthoDB" id="2936579at2"/>
<sequence length="105" mass="11677">MDKVERKVGLGTFSPLILILSIILSFSFGNNIVIGDLILDSIGLKAWSDGHTGIHYTLFYTLLMVVLAYYVGDKYEEHLWARAGKNSSIFILALLTLVIILGLVY</sequence>
<accession>A0A3R5U8V9</accession>
<feature type="transmembrane region" description="Helical" evidence="1">
    <location>
        <begin position="54"/>
        <end position="71"/>
    </location>
</feature>
<gene>
    <name evidence="2" type="ORF">C1I91_27575</name>
</gene>
<feature type="transmembrane region" description="Helical" evidence="1">
    <location>
        <begin position="12"/>
        <end position="34"/>
    </location>
</feature>
<evidence type="ECO:0000313" key="3">
    <source>
        <dbReference type="Proteomes" id="UP000286268"/>
    </source>
</evidence>
<proteinExistence type="predicted"/>
<keyword evidence="1" id="KW-1133">Transmembrane helix</keyword>
<dbReference type="EMBL" id="CP025746">
    <property type="protein sequence ID" value="QAA35099.1"/>
    <property type="molecule type" value="Genomic_DNA"/>
</dbReference>
<keyword evidence="1" id="KW-0812">Transmembrane</keyword>